<keyword evidence="2" id="KW-1185">Reference proteome</keyword>
<protein>
    <submittedName>
        <fullName evidence="1">Uncharacterized protein</fullName>
    </submittedName>
</protein>
<organism evidence="1 2">
    <name type="scientific">Intoshia linei</name>
    <dbReference type="NCBI Taxonomy" id="1819745"/>
    <lineage>
        <taxon>Eukaryota</taxon>
        <taxon>Metazoa</taxon>
        <taxon>Spiralia</taxon>
        <taxon>Lophotrochozoa</taxon>
        <taxon>Mesozoa</taxon>
        <taxon>Orthonectida</taxon>
        <taxon>Rhopaluridae</taxon>
        <taxon>Intoshia</taxon>
    </lineage>
</organism>
<evidence type="ECO:0000313" key="2">
    <source>
        <dbReference type="Proteomes" id="UP000078046"/>
    </source>
</evidence>
<gene>
    <name evidence="1" type="ORF">A3Q56_05666</name>
</gene>
<reference evidence="1 2" key="1">
    <citation type="submission" date="2016-04" db="EMBL/GenBank/DDBJ databases">
        <title>The genome of Intoshia linei affirms orthonectids as highly simplified spiralians.</title>
        <authorList>
            <person name="Mikhailov K.V."/>
            <person name="Slusarev G.S."/>
            <person name="Nikitin M.A."/>
            <person name="Logacheva M.D."/>
            <person name="Penin A."/>
            <person name="Aleoshin V."/>
            <person name="Panchin Y.V."/>
        </authorList>
    </citation>
    <scope>NUCLEOTIDE SEQUENCE [LARGE SCALE GENOMIC DNA]</scope>
    <source>
        <strain evidence="1">Intl2013</strain>
        <tissue evidence="1">Whole animal</tissue>
    </source>
</reference>
<accession>A0A177AXA2</accession>
<evidence type="ECO:0000313" key="1">
    <source>
        <dbReference type="EMBL" id="OAF66615.1"/>
    </source>
</evidence>
<name>A0A177AXA2_9BILA</name>
<dbReference type="EMBL" id="LWCA01000880">
    <property type="protein sequence ID" value="OAF66615.1"/>
    <property type="molecule type" value="Genomic_DNA"/>
</dbReference>
<proteinExistence type="predicted"/>
<sequence length="157" mass="18383">MHSLVMKLQPETFVEWDRRVSSSSASSNYFTSRLNYYDEQIDLDKSIFGPRKFKVYGKSHKSINEKDIYFQIKMSIPRTPKRENSLRSTVSTRSLTSINSFKESISERNKWINKLIKTTNQKQVYPISVVPKLRAWPHRGPIESEGDANLRKILKLN</sequence>
<dbReference type="AlphaFoldDB" id="A0A177AXA2"/>
<comment type="caution">
    <text evidence="1">The sequence shown here is derived from an EMBL/GenBank/DDBJ whole genome shotgun (WGS) entry which is preliminary data.</text>
</comment>
<dbReference type="Proteomes" id="UP000078046">
    <property type="component" value="Unassembled WGS sequence"/>
</dbReference>